<protein>
    <submittedName>
        <fullName evidence="2">DUF805 domain-containing protein</fullName>
    </submittedName>
</protein>
<feature type="transmembrane region" description="Helical" evidence="1">
    <location>
        <begin position="108"/>
        <end position="132"/>
    </location>
</feature>
<gene>
    <name evidence="2" type="ORF">GCM10023209_28890</name>
</gene>
<reference evidence="3" key="1">
    <citation type="journal article" date="2019" name="Int. J. Syst. Evol. Microbiol.">
        <title>The Global Catalogue of Microorganisms (GCM) 10K type strain sequencing project: providing services to taxonomists for standard genome sequencing and annotation.</title>
        <authorList>
            <consortium name="The Broad Institute Genomics Platform"/>
            <consortium name="The Broad Institute Genome Sequencing Center for Infectious Disease"/>
            <person name="Wu L."/>
            <person name="Ma J."/>
        </authorList>
    </citation>
    <scope>NUCLEOTIDE SEQUENCE [LARGE SCALE GENOMIC DNA]</scope>
    <source>
        <strain evidence="3">JCM 18015</strain>
    </source>
</reference>
<evidence type="ECO:0000313" key="3">
    <source>
        <dbReference type="Proteomes" id="UP001499910"/>
    </source>
</evidence>
<dbReference type="EMBL" id="BAABHW010000004">
    <property type="protein sequence ID" value="GAA5078014.1"/>
    <property type="molecule type" value="Genomic_DNA"/>
</dbReference>
<feature type="transmembrane region" description="Helical" evidence="1">
    <location>
        <begin position="138"/>
        <end position="162"/>
    </location>
</feature>
<evidence type="ECO:0000313" key="2">
    <source>
        <dbReference type="EMBL" id="GAA5078014.1"/>
    </source>
</evidence>
<feature type="transmembrane region" description="Helical" evidence="1">
    <location>
        <begin position="26"/>
        <end position="49"/>
    </location>
</feature>
<dbReference type="PANTHER" id="PTHR34980">
    <property type="entry name" value="INNER MEMBRANE PROTEIN-RELATED-RELATED"/>
    <property type="match status" value="1"/>
</dbReference>
<dbReference type="Proteomes" id="UP001499910">
    <property type="component" value="Unassembled WGS sequence"/>
</dbReference>
<keyword evidence="1" id="KW-1133">Transmembrane helix</keyword>
<dbReference type="Pfam" id="PF05656">
    <property type="entry name" value="DUF805"/>
    <property type="match status" value="1"/>
</dbReference>
<dbReference type="PANTHER" id="PTHR34980:SF2">
    <property type="entry name" value="INNER MEMBRANE PROTEIN YHAH-RELATED"/>
    <property type="match status" value="1"/>
</dbReference>
<organism evidence="2 3">
    <name type="scientific">[Roseibacterium] beibuensis</name>
    <dbReference type="NCBI Taxonomy" id="1193142"/>
    <lineage>
        <taxon>Bacteria</taxon>
        <taxon>Pseudomonadati</taxon>
        <taxon>Pseudomonadota</taxon>
        <taxon>Alphaproteobacteria</taxon>
        <taxon>Rhodobacterales</taxon>
        <taxon>Roseobacteraceae</taxon>
        <taxon>Roseicyclus</taxon>
    </lineage>
</organism>
<accession>A0ABP9LHL7</accession>
<keyword evidence="1" id="KW-0812">Transmembrane</keyword>
<dbReference type="InterPro" id="IPR008523">
    <property type="entry name" value="DUF805"/>
</dbReference>
<comment type="caution">
    <text evidence="2">The sequence shown here is derived from an EMBL/GenBank/DDBJ whole genome shotgun (WGS) entry which is preliminary data.</text>
</comment>
<keyword evidence="3" id="KW-1185">Reference proteome</keyword>
<keyword evidence="1" id="KW-0472">Membrane</keyword>
<sequence>MGPLKAIASCYFNILNFSGRARRAEYWWFALFLAVAATAAQIGLGYVFARDPELLLRVTDASASKAFFDNNTELLYYIGYFYAGYIVLGWLPQLSVTVRRLHDTDRSGWFILMPTAVTILALVGAVFLIPFLGSPESAMPIILMIATVPLIASVWFLVVLCLPGTHGNNRFGPDPAPDRERPPPAHPAFVRQLPDDVREAVQAKNQSDFAEYYRTRVAPAIQQNKAARSG</sequence>
<name>A0ABP9LHL7_9RHOB</name>
<dbReference type="RefSeq" id="WP_345229518.1">
    <property type="nucleotide sequence ID" value="NZ_BAABHW010000004.1"/>
</dbReference>
<proteinExistence type="predicted"/>
<feature type="transmembrane region" description="Helical" evidence="1">
    <location>
        <begin position="74"/>
        <end position="96"/>
    </location>
</feature>
<evidence type="ECO:0000256" key="1">
    <source>
        <dbReference type="SAM" id="Phobius"/>
    </source>
</evidence>